<accession>A0A3E0WY67</accession>
<dbReference type="InterPro" id="IPR005502">
    <property type="entry name" value="Ribosyl_crysJ1"/>
</dbReference>
<dbReference type="Gene3D" id="1.10.4080.10">
    <property type="entry name" value="ADP-ribosylation/Crystallin J1"/>
    <property type="match status" value="1"/>
</dbReference>
<dbReference type="SUPFAM" id="SSF101478">
    <property type="entry name" value="ADP-ribosylglycohydrolase"/>
    <property type="match status" value="1"/>
</dbReference>
<sequence length="266" mass="28782">MLGAIVGDIVGSVPQPEPALPSSGPLFSAASQVTGHTIATIAVAESLLSGRDGVDLLHEYYARYPEVVYEPAFSDWAKQRHRLPYRGDATTAAARVSPVAYVYEQLRPVLTEAERCAVLTHRQPNAWRLAQALAGCIYLLRRGARCDDVVNLARFGFGCDLTTPMAERSVHLELHGGRVAIALRVLLDSSNFIDALEKARAYRGADSALLSMTGALAEAAYGVPADIVAEVEQRLPPSLAKVVQAFRRVYEGEQRIDAINGYSMAC</sequence>
<protein>
    <recommendedName>
        <fullName evidence="3">ADP-ribosylglycohydrolase</fullName>
    </recommendedName>
</protein>
<dbReference type="EMBL" id="NFZW01000008">
    <property type="protein sequence ID" value="RFA36847.1"/>
    <property type="molecule type" value="Genomic_DNA"/>
</dbReference>
<dbReference type="OrthoDB" id="9798107at2"/>
<dbReference type="InterPro" id="IPR036705">
    <property type="entry name" value="Ribosyl_crysJ1_sf"/>
</dbReference>
<evidence type="ECO:0008006" key="3">
    <source>
        <dbReference type="Google" id="ProtNLM"/>
    </source>
</evidence>
<evidence type="ECO:0000313" key="1">
    <source>
        <dbReference type="EMBL" id="RFA36847.1"/>
    </source>
</evidence>
<keyword evidence="2" id="KW-1185">Reference proteome</keyword>
<reference evidence="2" key="1">
    <citation type="submission" date="2017-05" db="EMBL/GenBank/DDBJ databases">
        <authorList>
            <person name="Sharma S."/>
            <person name="Sidhu C."/>
            <person name="Pinnaka A.K."/>
        </authorList>
    </citation>
    <scope>NUCLEOTIDE SEQUENCE [LARGE SCALE GENOMIC DNA]</scope>
    <source>
        <strain evidence="2">AK93</strain>
    </source>
</reference>
<evidence type="ECO:0000313" key="2">
    <source>
        <dbReference type="Proteomes" id="UP000256763"/>
    </source>
</evidence>
<dbReference type="Pfam" id="PF03747">
    <property type="entry name" value="ADP_ribosyl_GH"/>
    <property type="match status" value="1"/>
</dbReference>
<proteinExistence type="predicted"/>
<dbReference type="RefSeq" id="WP_116302106.1">
    <property type="nucleotide sequence ID" value="NZ_NFZV01000008.1"/>
</dbReference>
<organism evidence="1 2">
    <name type="scientific">Alkalilimnicola ehrlichii</name>
    <dbReference type="NCBI Taxonomy" id="351052"/>
    <lineage>
        <taxon>Bacteria</taxon>
        <taxon>Pseudomonadati</taxon>
        <taxon>Pseudomonadota</taxon>
        <taxon>Gammaproteobacteria</taxon>
        <taxon>Chromatiales</taxon>
        <taxon>Ectothiorhodospiraceae</taxon>
        <taxon>Alkalilimnicola</taxon>
    </lineage>
</organism>
<comment type="caution">
    <text evidence="1">The sequence shown here is derived from an EMBL/GenBank/DDBJ whole genome shotgun (WGS) entry which is preliminary data.</text>
</comment>
<dbReference type="Proteomes" id="UP000256763">
    <property type="component" value="Unassembled WGS sequence"/>
</dbReference>
<gene>
    <name evidence="1" type="ORF">CAL65_10015</name>
</gene>
<dbReference type="AlphaFoldDB" id="A0A3E0WY67"/>
<name>A0A3E0WY67_9GAMM</name>